<evidence type="ECO:0000256" key="2">
    <source>
        <dbReference type="ARBA" id="ARBA00022692"/>
    </source>
</evidence>
<evidence type="ECO:0000256" key="3">
    <source>
        <dbReference type="ARBA" id="ARBA00022989"/>
    </source>
</evidence>
<dbReference type="PANTHER" id="PTHR47077:SF1">
    <property type="entry name" value="CATION CHANNEL SPERM-ASSOCIATED PROTEIN 4"/>
    <property type="match status" value="1"/>
</dbReference>
<feature type="compositionally biased region" description="Polar residues" evidence="5">
    <location>
        <begin position="81"/>
        <end position="90"/>
    </location>
</feature>
<proteinExistence type="predicted"/>
<dbReference type="OMA" id="KWIYDFR"/>
<feature type="compositionally biased region" description="Basic residues" evidence="5">
    <location>
        <begin position="44"/>
        <end position="53"/>
    </location>
</feature>
<feature type="transmembrane region" description="Helical" evidence="6">
    <location>
        <begin position="194"/>
        <end position="212"/>
    </location>
</feature>
<dbReference type="Pfam" id="PF00520">
    <property type="entry name" value="Ion_trans"/>
    <property type="match status" value="1"/>
</dbReference>
<dbReference type="Gene3D" id="1.20.120.350">
    <property type="entry name" value="Voltage-gated potassium channels. Chain C"/>
    <property type="match status" value="1"/>
</dbReference>
<dbReference type="GO" id="GO:0097228">
    <property type="term" value="C:sperm principal piece"/>
    <property type="evidence" value="ECO:0007669"/>
    <property type="project" value="TreeGrafter"/>
</dbReference>
<feature type="transmembrane region" description="Helical" evidence="6">
    <location>
        <begin position="255"/>
        <end position="274"/>
    </location>
</feature>
<dbReference type="GO" id="GO:0006814">
    <property type="term" value="P:sodium ion transport"/>
    <property type="evidence" value="ECO:0007669"/>
    <property type="project" value="TreeGrafter"/>
</dbReference>
<evidence type="ECO:0000313" key="8">
    <source>
        <dbReference type="EMBL" id="OXA51955.1"/>
    </source>
</evidence>
<dbReference type="InterPro" id="IPR005821">
    <property type="entry name" value="Ion_trans_dom"/>
</dbReference>
<dbReference type="EMBL" id="LNIX01000007">
    <property type="protein sequence ID" value="OXA51955.1"/>
    <property type="molecule type" value="Genomic_DNA"/>
</dbReference>
<dbReference type="SUPFAM" id="SSF81324">
    <property type="entry name" value="Voltage-gated potassium channels"/>
    <property type="match status" value="1"/>
</dbReference>
<name>A0A226E2I2_FOLCA</name>
<gene>
    <name evidence="8" type="ORF">Fcan01_13796</name>
</gene>
<evidence type="ECO:0000313" key="9">
    <source>
        <dbReference type="Proteomes" id="UP000198287"/>
    </source>
</evidence>
<dbReference type="InterPro" id="IPR028744">
    <property type="entry name" value="CatSper4"/>
</dbReference>
<dbReference type="InterPro" id="IPR027359">
    <property type="entry name" value="Volt_channel_dom_sf"/>
</dbReference>
<dbReference type="GO" id="GO:0030317">
    <property type="term" value="P:flagellated sperm motility"/>
    <property type="evidence" value="ECO:0007669"/>
    <property type="project" value="InterPro"/>
</dbReference>
<feature type="region of interest" description="Disordered" evidence="5">
    <location>
        <begin position="1"/>
        <end position="118"/>
    </location>
</feature>
<feature type="transmembrane region" description="Helical" evidence="6">
    <location>
        <begin position="378"/>
        <end position="403"/>
    </location>
</feature>
<feature type="compositionally biased region" description="Basic and acidic residues" evidence="5">
    <location>
        <begin position="96"/>
        <end position="110"/>
    </location>
</feature>
<keyword evidence="3 6" id="KW-1133">Transmembrane helix</keyword>
<dbReference type="STRING" id="158441.A0A226E2I2"/>
<feature type="transmembrane region" description="Helical" evidence="6">
    <location>
        <begin position="312"/>
        <end position="332"/>
    </location>
</feature>
<keyword evidence="9" id="KW-1185">Reference proteome</keyword>
<feature type="domain" description="Ion transport" evidence="7">
    <location>
        <begin position="193"/>
        <end position="406"/>
    </location>
</feature>
<dbReference type="OrthoDB" id="2984333at2759"/>
<dbReference type="GO" id="GO:0048240">
    <property type="term" value="P:sperm capacitation"/>
    <property type="evidence" value="ECO:0007669"/>
    <property type="project" value="TreeGrafter"/>
</dbReference>
<comment type="subcellular location">
    <subcellularLocation>
        <location evidence="1">Membrane</location>
        <topology evidence="1">Multi-pass membrane protein</topology>
    </subcellularLocation>
</comment>
<sequence length="625" mass="71442">MGRGIQGVSEKFAKSESFQPTQENSTTLVTESGQQTSRLAVNDHHRHYSKHHKRPEDHGAPTTAQTDLNSTSGAGEHVNKDTASAASINNPKPSKKSSDKDEKEAAEPEKGLSGNFQHFPKKTRRFDYEDVRRGKDNFFHVDVATECETYFKAQRVRLMEKKTEHFAFIVDLDAYEYHKVVFHLFLNEILESSFFRLSILVLVLVNAIIIGLQTDPNMVSNYATYFYIFDQVILSVFLFEILIKWIYDFRLFWKVGWNIMDFIIIFLIILAAVIPTFRNSRALVVVRVVRAFLSSLKIVMHTIIRSGVDMGNILIVLMIFMLVMSIMGVILFDYPELETKHFLTAVDAWFVLFICVTQDGWNQVLDEFRSNTTYFPWLAVYLILAVSIGAFVFANLIVAVIVANLELSVKEMREEAKASNNPLEFHPEISNNVVEMLPVYDLLSKHNSHILSQRPLRIPNLKKLTQRRIQTYISLIVALEQNMLEAQIINLDLEKILGVILSVVLQLDMYSQQQAHENELKRTYNVALAKSKQIDGATNIIPPPTPSQVRQMTAKNIKMVTTLPDLANKNANIEESEVPVCDRVDKQRYKHASAATDSGHQLEKKREKAYLWAKKVDDNNDDDVK</sequence>
<keyword evidence="4 6" id="KW-0472">Membrane</keyword>
<dbReference type="GO" id="GO:0005245">
    <property type="term" value="F:voltage-gated calcium channel activity"/>
    <property type="evidence" value="ECO:0007669"/>
    <property type="project" value="TreeGrafter"/>
</dbReference>
<evidence type="ECO:0000256" key="4">
    <source>
        <dbReference type="ARBA" id="ARBA00023136"/>
    </source>
</evidence>
<feature type="compositionally biased region" description="Polar residues" evidence="5">
    <location>
        <begin position="62"/>
        <end position="73"/>
    </location>
</feature>
<reference evidence="8 9" key="1">
    <citation type="submission" date="2015-12" db="EMBL/GenBank/DDBJ databases">
        <title>The genome of Folsomia candida.</title>
        <authorList>
            <person name="Faddeeva A."/>
            <person name="Derks M.F."/>
            <person name="Anvar Y."/>
            <person name="Smit S."/>
            <person name="Van Straalen N."/>
            <person name="Roelofs D."/>
        </authorList>
    </citation>
    <scope>NUCLEOTIDE SEQUENCE [LARGE SCALE GENOMIC DNA]</scope>
    <source>
        <strain evidence="8 9">VU population</strain>
        <tissue evidence="8">Whole body</tissue>
    </source>
</reference>
<dbReference type="PANTHER" id="PTHR47077">
    <property type="entry name" value="ION_TRANS DOMAIN-CONTAINING PROTEIN"/>
    <property type="match status" value="1"/>
</dbReference>
<dbReference type="GO" id="GO:0036128">
    <property type="term" value="C:CatSper complex"/>
    <property type="evidence" value="ECO:0007669"/>
    <property type="project" value="InterPro"/>
</dbReference>
<evidence type="ECO:0000256" key="5">
    <source>
        <dbReference type="SAM" id="MobiDB-lite"/>
    </source>
</evidence>
<comment type="caution">
    <text evidence="8">The sequence shown here is derived from an EMBL/GenBank/DDBJ whole genome shotgun (WGS) entry which is preliminary data.</text>
</comment>
<dbReference type="GO" id="GO:0001669">
    <property type="term" value="C:acrosomal vesicle"/>
    <property type="evidence" value="ECO:0007669"/>
    <property type="project" value="TreeGrafter"/>
</dbReference>
<keyword evidence="2 6" id="KW-0812">Transmembrane</keyword>
<organism evidence="8 9">
    <name type="scientific">Folsomia candida</name>
    <name type="common">Springtail</name>
    <dbReference type="NCBI Taxonomy" id="158441"/>
    <lineage>
        <taxon>Eukaryota</taxon>
        <taxon>Metazoa</taxon>
        <taxon>Ecdysozoa</taxon>
        <taxon>Arthropoda</taxon>
        <taxon>Hexapoda</taxon>
        <taxon>Collembola</taxon>
        <taxon>Entomobryomorpha</taxon>
        <taxon>Isotomoidea</taxon>
        <taxon>Isotomidae</taxon>
        <taxon>Proisotominae</taxon>
        <taxon>Folsomia</taxon>
    </lineage>
</organism>
<dbReference type="Gene3D" id="1.10.287.70">
    <property type="match status" value="1"/>
</dbReference>
<dbReference type="Proteomes" id="UP000198287">
    <property type="component" value="Unassembled WGS sequence"/>
</dbReference>
<dbReference type="AlphaFoldDB" id="A0A226E2I2"/>
<dbReference type="GO" id="GO:0005227">
    <property type="term" value="F:calcium-activated cation channel activity"/>
    <property type="evidence" value="ECO:0007669"/>
    <property type="project" value="InterPro"/>
</dbReference>
<evidence type="ECO:0000256" key="1">
    <source>
        <dbReference type="ARBA" id="ARBA00004141"/>
    </source>
</evidence>
<accession>A0A226E2I2</accession>
<evidence type="ECO:0000259" key="7">
    <source>
        <dbReference type="Pfam" id="PF00520"/>
    </source>
</evidence>
<evidence type="ECO:0000256" key="6">
    <source>
        <dbReference type="SAM" id="Phobius"/>
    </source>
</evidence>
<feature type="transmembrane region" description="Helical" evidence="6">
    <location>
        <begin position="224"/>
        <end position="243"/>
    </location>
</feature>
<protein>
    <submittedName>
        <fullName evidence="8">Cation channel sperm-associated protein 4</fullName>
    </submittedName>
</protein>
<feature type="compositionally biased region" description="Polar residues" evidence="5">
    <location>
        <begin position="16"/>
        <end position="39"/>
    </location>
</feature>